<feature type="compositionally biased region" description="Low complexity" evidence="1">
    <location>
        <begin position="209"/>
        <end position="222"/>
    </location>
</feature>
<proteinExistence type="predicted"/>
<evidence type="ECO:0000256" key="1">
    <source>
        <dbReference type="SAM" id="MobiDB-lite"/>
    </source>
</evidence>
<evidence type="ECO:0000313" key="3">
    <source>
        <dbReference type="Proteomes" id="UP000296049"/>
    </source>
</evidence>
<feature type="region of interest" description="Disordered" evidence="1">
    <location>
        <begin position="306"/>
        <end position="358"/>
    </location>
</feature>
<accession>R0LQC0</accession>
<dbReference type="Proteomes" id="UP000296049">
    <property type="component" value="Unassembled WGS sequence"/>
</dbReference>
<feature type="compositionally biased region" description="Basic and acidic residues" evidence="1">
    <location>
        <begin position="329"/>
        <end position="346"/>
    </location>
</feature>
<dbReference type="AlphaFoldDB" id="R0LQC0"/>
<feature type="region of interest" description="Disordered" evidence="1">
    <location>
        <begin position="208"/>
        <end position="282"/>
    </location>
</feature>
<reference evidence="3" key="1">
    <citation type="journal article" date="2013" name="Nat. Genet.">
        <title>The duck genome and transcriptome provide insight into an avian influenza virus reservoir species.</title>
        <authorList>
            <person name="Huang Y."/>
            <person name="Li Y."/>
            <person name="Burt D.W."/>
            <person name="Chen H."/>
            <person name="Zhang Y."/>
            <person name="Qian W."/>
            <person name="Kim H."/>
            <person name="Gan S."/>
            <person name="Zhao Y."/>
            <person name="Li J."/>
            <person name="Yi K."/>
            <person name="Feng H."/>
            <person name="Zhu P."/>
            <person name="Li B."/>
            <person name="Liu Q."/>
            <person name="Fairley S."/>
            <person name="Magor K.E."/>
            <person name="Du Z."/>
            <person name="Hu X."/>
            <person name="Goodman L."/>
            <person name="Tafer H."/>
            <person name="Vignal A."/>
            <person name="Lee T."/>
            <person name="Kim K.W."/>
            <person name="Sheng Z."/>
            <person name="An Y."/>
            <person name="Searle S."/>
            <person name="Herrero J."/>
            <person name="Groenen M.A."/>
            <person name="Crooijmans R.P."/>
            <person name="Faraut T."/>
            <person name="Cai Q."/>
            <person name="Webster R.G."/>
            <person name="Aldridge J.R."/>
            <person name="Warren W.C."/>
            <person name="Bartschat S."/>
            <person name="Kehr S."/>
            <person name="Marz M."/>
            <person name="Stadler P.F."/>
            <person name="Smith J."/>
            <person name="Kraus R.H."/>
            <person name="Zhao Y."/>
            <person name="Ren L."/>
            <person name="Fei J."/>
            <person name="Morisson M."/>
            <person name="Kaiser P."/>
            <person name="Griffin D.K."/>
            <person name="Rao M."/>
            <person name="Pitel F."/>
            <person name="Wang J."/>
            <person name="Li N."/>
        </authorList>
    </citation>
    <scope>NUCLEOTIDE SEQUENCE [LARGE SCALE GENOMIC DNA]</scope>
</reference>
<keyword evidence="3" id="KW-1185">Reference proteome</keyword>
<dbReference type="EMBL" id="KB742939">
    <property type="protein sequence ID" value="EOB02633.1"/>
    <property type="molecule type" value="Genomic_DNA"/>
</dbReference>
<evidence type="ECO:0000313" key="2">
    <source>
        <dbReference type="EMBL" id="EOB02633.1"/>
    </source>
</evidence>
<gene>
    <name evidence="2" type="ORF">Anapl_14485</name>
</gene>
<organism evidence="2 3">
    <name type="scientific">Anas platyrhynchos</name>
    <name type="common">Mallard</name>
    <name type="synonym">Anas boschas</name>
    <dbReference type="NCBI Taxonomy" id="8839"/>
    <lineage>
        <taxon>Eukaryota</taxon>
        <taxon>Metazoa</taxon>
        <taxon>Chordata</taxon>
        <taxon>Craniata</taxon>
        <taxon>Vertebrata</taxon>
        <taxon>Euteleostomi</taxon>
        <taxon>Archelosauria</taxon>
        <taxon>Archosauria</taxon>
        <taxon>Dinosauria</taxon>
        <taxon>Saurischia</taxon>
        <taxon>Theropoda</taxon>
        <taxon>Coelurosauria</taxon>
        <taxon>Aves</taxon>
        <taxon>Neognathae</taxon>
        <taxon>Galloanserae</taxon>
        <taxon>Anseriformes</taxon>
        <taxon>Anatidae</taxon>
        <taxon>Anatinae</taxon>
        <taxon>Anas</taxon>
    </lineage>
</organism>
<protein>
    <submittedName>
        <fullName evidence="2">Uncharacterized protein</fullName>
    </submittedName>
</protein>
<feature type="compositionally biased region" description="Pro residues" evidence="1">
    <location>
        <begin position="260"/>
        <end position="269"/>
    </location>
</feature>
<name>R0LQC0_ANAPL</name>
<sequence length="384" mass="41641">MSLKAIRLEKNKTCHWKTSSTSLRSEECQFLSTTRTALPEQRVFQITSATVVRKSSQYHLQVKPDRVLNNLEMAEHLHGLDLLGANGTTEATALSSFLEAAAHSWSMPKGTQAVEKGCQNVTAHAALLASTIASGYLWNEEAQRPSRQSPYTEVQLSVRSVRSGTQQPLTMHYARATPFCYPAGAAPCPVGNQPHKLSWCWGSGEEDLSPQPASLPSSSFQACPDPSNATPCAAPPQLRGAKRLPPAHPGAPPELMGPKQPIPKEPVPRQPAACHARHTARSLPSTATSQLHIWVSCAGRVSVLSRIQSGQSRPSVAKETKTQPSREAALARDPRLQVYGRRERQSHLAPGKAQRQFSPCPSALLPRCLHAASPAHRPTSPFKS</sequence>